<dbReference type="Proteomes" id="UP000054770">
    <property type="component" value="Unassembled WGS sequence"/>
</dbReference>
<dbReference type="PANTHER" id="PTHR33988">
    <property type="entry name" value="ENDORIBONUCLEASE MAZF-RELATED"/>
    <property type="match status" value="1"/>
</dbReference>
<dbReference type="EMBL" id="FCON02000040">
    <property type="protein sequence ID" value="SAL67176.1"/>
    <property type="molecule type" value="Genomic_DNA"/>
</dbReference>
<dbReference type="GO" id="GO:0003677">
    <property type="term" value="F:DNA binding"/>
    <property type="evidence" value="ECO:0007669"/>
    <property type="project" value="InterPro"/>
</dbReference>
<reference evidence="1" key="1">
    <citation type="submission" date="2016-01" db="EMBL/GenBank/DDBJ databases">
        <authorList>
            <person name="Peeters C."/>
        </authorList>
    </citation>
    <scope>NUCLEOTIDE SEQUENCE [LARGE SCALE GENOMIC DNA]</scope>
    <source>
        <strain evidence="1">LMG 22940</strain>
    </source>
</reference>
<name>A0A158JEA5_9BURK</name>
<dbReference type="PANTHER" id="PTHR33988:SF3">
    <property type="entry name" value="ENDORIBONUCLEASE TOXIN CHPB-RELATED"/>
    <property type="match status" value="1"/>
</dbReference>
<dbReference type="Pfam" id="PF02452">
    <property type="entry name" value="PemK_toxin"/>
    <property type="match status" value="1"/>
</dbReference>
<dbReference type="InterPro" id="IPR003477">
    <property type="entry name" value="PemK-like"/>
</dbReference>
<protein>
    <submittedName>
        <fullName evidence="1">Toxin ChpB</fullName>
    </submittedName>
</protein>
<dbReference type="OrthoDB" id="9808744at2"/>
<dbReference type="GO" id="GO:0016075">
    <property type="term" value="P:rRNA catabolic process"/>
    <property type="evidence" value="ECO:0007669"/>
    <property type="project" value="TreeGrafter"/>
</dbReference>
<dbReference type="SUPFAM" id="SSF50118">
    <property type="entry name" value="Cell growth inhibitor/plasmid maintenance toxic component"/>
    <property type="match status" value="1"/>
</dbReference>
<keyword evidence="2" id="KW-1185">Reference proteome</keyword>
<evidence type="ECO:0000313" key="2">
    <source>
        <dbReference type="Proteomes" id="UP000054770"/>
    </source>
</evidence>
<dbReference type="InterPro" id="IPR011067">
    <property type="entry name" value="Plasmid_toxin/cell-grow_inhib"/>
</dbReference>
<organism evidence="1 2">
    <name type="scientific">Caballeronia choica</name>
    <dbReference type="NCBI Taxonomy" id="326476"/>
    <lineage>
        <taxon>Bacteria</taxon>
        <taxon>Pseudomonadati</taxon>
        <taxon>Pseudomonadota</taxon>
        <taxon>Betaproteobacteria</taxon>
        <taxon>Burkholderiales</taxon>
        <taxon>Burkholderiaceae</taxon>
        <taxon>Caballeronia</taxon>
    </lineage>
</organism>
<dbReference type="GO" id="GO:0006402">
    <property type="term" value="P:mRNA catabolic process"/>
    <property type="evidence" value="ECO:0007669"/>
    <property type="project" value="TreeGrafter"/>
</dbReference>
<accession>A0A158JEA5</accession>
<evidence type="ECO:0000313" key="1">
    <source>
        <dbReference type="EMBL" id="SAL67176.1"/>
    </source>
</evidence>
<sequence>MVRRVKFDRGDIVRVNLNPTAGREQQGDFRPALVLSPAAFNSLGVALVAPITQGGEFARFAGFAVPLSGSGTETQGVALVNMIRTLDLEARGAKTIERAPVEVVDDALARLQTILD</sequence>
<dbReference type="AlphaFoldDB" id="A0A158JEA5"/>
<dbReference type="Gene3D" id="2.30.30.110">
    <property type="match status" value="1"/>
</dbReference>
<dbReference type="GO" id="GO:0004521">
    <property type="term" value="F:RNA endonuclease activity"/>
    <property type="evidence" value="ECO:0007669"/>
    <property type="project" value="TreeGrafter"/>
</dbReference>
<gene>
    <name evidence="1" type="ORF">AWB68_03781</name>
</gene>
<proteinExistence type="predicted"/>
<dbReference type="NCBIfam" id="NF007320">
    <property type="entry name" value="PRK09812.1"/>
    <property type="match status" value="1"/>
</dbReference>
<comment type="caution">
    <text evidence="1">The sequence shown here is derived from an EMBL/GenBank/DDBJ whole genome shotgun (WGS) entry which is preliminary data.</text>
</comment>
<dbReference type="RefSeq" id="WP_087645872.1">
    <property type="nucleotide sequence ID" value="NZ_FCON02000040.1"/>
</dbReference>